<evidence type="ECO:0000313" key="2">
    <source>
        <dbReference type="Proteomes" id="UP000640052"/>
    </source>
</evidence>
<reference evidence="1" key="1">
    <citation type="submission" date="2021-01" db="EMBL/GenBank/DDBJ databases">
        <title>Whole genome shotgun sequence of Acrocarpospora phusangensis NBRC 108782.</title>
        <authorList>
            <person name="Komaki H."/>
            <person name="Tamura T."/>
        </authorList>
    </citation>
    <scope>NUCLEOTIDE SEQUENCE</scope>
    <source>
        <strain evidence="1">NBRC 108782</strain>
    </source>
</reference>
<dbReference type="EMBL" id="BOOA01000012">
    <property type="protein sequence ID" value="GIH23712.1"/>
    <property type="molecule type" value="Genomic_DNA"/>
</dbReference>
<accession>A0A919QCC7</accession>
<comment type="caution">
    <text evidence="1">The sequence shown here is derived from an EMBL/GenBank/DDBJ whole genome shotgun (WGS) entry which is preliminary data.</text>
</comment>
<evidence type="ECO:0000313" key="1">
    <source>
        <dbReference type="EMBL" id="GIH23712.1"/>
    </source>
</evidence>
<sequence length="69" mass="7216">MTAQDAFEPVAERCSGGEGSQCGSAALIPGFVIVHVSDPRWSCLCAQTVYPPSPQACPTQQTQGTAQFT</sequence>
<dbReference type="AlphaFoldDB" id="A0A919QCC7"/>
<dbReference type="Proteomes" id="UP000640052">
    <property type="component" value="Unassembled WGS sequence"/>
</dbReference>
<name>A0A919QCC7_9ACTN</name>
<keyword evidence="2" id="KW-1185">Reference proteome</keyword>
<organism evidence="1 2">
    <name type="scientific">Acrocarpospora phusangensis</name>
    <dbReference type="NCBI Taxonomy" id="1070424"/>
    <lineage>
        <taxon>Bacteria</taxon>
        <taxon>Bacillati</taxon>
        <taxon>Actinomycetota</taxon>
        <taxon>Actinomycetes</taxon>
        <taxon>Streptosporangiales</taxon>
        <taxon>Streptosporangiaceae</taxon>
        <taxon>Acrocarpospora</taxon>
    </lineage>
</organism>
<protein>
    <submittedName>
        <fullName evidence="1">Uncharacterized protein</fullName>
    </submittedName>
</protein>
<gene>
    <name evidence="1" type="ORF">Aph01nite_20220</name>
</gene>
<proteinExistence type="predicted"/>